<dbReference type="Proteomes" id="UP001187221">
    <property type="component" value="Unassembled WGS sequence"/>
</dbReference>
<evidence type="ECO:0000256" key="5">
    <source>
        <dbReference type="ARBA" id="ARBA00023136"/>
    </source>
</evidence>
<dbReference type="InterPro" id="IPR023214">
    <property type="entry name" value="HAD_sf"/>
</dbReference>
<organism evidence="7 8">
    <name type="scientific">Novosphingobium pituita</name>
    <dbReference type="NCBI Taxonomy" id="3056842"/>
    <lineage>
        <taxon>Bacteria</taxon>
        <taxon>Pseudomonadati</taxon>
        <taxon>Pseudomonadota</taxon>
        <taxon>Alphaproteobacteria</taxon>
        <taxon>Sphingomonadales</taxon>
        <taxon>Sphingomonadaceae</taxon>
        <taxon>Novosphingobium</taxon>
    </lineage>
</organism>
<dbReference type="Pfam" id="PF01040">
    <property type="entry name" value="UbiA"/>
    <property type="match status" value="1"/>
</dbReference>
<feature type="transmembrane region" description="Helical" evidence="6">
    <location>
        <begin position="459"/>
        <end position="478"/>
    </location>
</feature>
<accession>A0ABQ6P9G4</accession>
<evidence type="ECO:0000256" key="2">
    <source>
        <dbReference type="ARBA" id="ARBA00022475"/>
    </source>
</evidence>
<dbReference type="Gene3D" id="3.40.50.1000">
    <property type="entry name" value="HAD superfamily/HAD-like"/>
    <property type="match status" value="1"/>
</dbReference>
<dbReference type="CDD" id="cd13963">
    <property type="entry name" value="PT_UbiA_2"/>
    <property type="match status" value="1"/>
</dbReference>
<evidence type="ECO:0000256" key="4">
    <source>
        <dbReference type="ARBA" id="ARBA00022989"/>
    </source>
</evidence>
<comment type="caution">
    <text evidence="7">The sequence shown here is derived from an EMBL/GenBank/DDBJ whole genome shotgun (WGS) entry which is preliminary data.</text>
</comment>
<keyword evidence="2" id="KW-1003">Cell membrane</keyword>
<dbReference type="InterPro" id="IPR044878">
    <property type="entry name" value="UbiA_sf"/>
</dbReference>
<dbReference type="NCBIfam" id="NF006088">
    <property type="entry name" value="PRK08238.1"/>
    <property type="match status" value="1"/>
</dbReference>
<dbReference type="Gene3D" id="1.10.357.140">
    <property type="entry name" value="UbiA prenyltransferase"/>
    <property type="match status" value="1"/>
</dbReference>
<reference evidence="7 8" key="1">
    <citation type="submission" date="2023-06" db="EMBL/GenBank/DDBJ databases">
        <title>Draft genome sequence of Novosphingobium sp. strain IK01.</title>
        <authorList>
            <person name="Hatamoto M."/>
            <person name="Ikarashi T."/>
            <person name="Yamaguchi T."/>
        </authorList>
    </citation>
    <scope>NUCLEOTIDE SEQUENCE [LARGE SCALE GENOMIC DNA]</scope>
    <source>
        <strain evidence="7 8">IK01</strain>
    </source>
</reference>
<dbReference type="Pfam" id="PF12710">
    <property type="entry name" value="HAD"/>
    <property type="match status" value="1"/>
</dbReference>
<keyword evidence="4 6" id="KW-1133">Transmembrane helix</keyword>
<gene>
    <name evidence="7" type="ORF">NUTIK01_17940</name>
</gene>
<proteinExistence type="predicted"/>
<feature type="transmembrane region" description="Helical" evidence="6">
    <location>
        <begin position="291"/>
        <end position="308"/>
    </location>
</feature>
<evidence type="ECO:0000256" key="3">
    <source>
        <dbReference type="ARBA" id="ARBA00022692"/>
    </source>
</evidence>
<name>A0ABQ6P9G4_9SPHN</name>
<sequence length="488" mass="52069">MPDPDSPASPSAPPLVVDLDGTLVRGDLAMEAMIVVARRGLGPLLALLAMLLRGRGALKTWLARVAPVDPARLAYRPQVLARITQARAQGRPVWLATAAHRRNALRVAAHVGLFDAVLASDHRHNLKGPRKLAAIGAQAGGQPFDYLGDSPADRPIWQAARCALTVGVASHCAHEQRLGPAPRRLRALARAARPHQWAKNALVFVPLASSGLLTQPAELARSLVAFACLSLIASGVYLINDLLDIEADRLHPRKARRPLAAGELSVPQALIAALGSTVLGLSMALALLPPAAFVAMVAYCALTLAYSLRLKAAMIADVLTLACLYTLRIIAGALALEVPVSSWLLLFSVFFFLSLGYLKRYVELLGSPRATHELLSGRGYVPADADIVAPSGIAAGMVAILVLVLFAEAMGRTGTYASPEWLWLLPLPLLYWLNRIWMMARRGQVDSDPVAFAITDTRSLAVGAIMAGLLLVAKFAHVPVHLLALVKP</sequence>
<feature type="transmembrane region" description="Helical" evidence="6">
    <location>
        <begin position="387"/>
        <end position="409"/>
    </location>
</feature>
<keyword evidence="8" id="KW-1185">Reference proteome</keyword>
<feature type="transmembrane region" description="Helical" evidence="6">
    <location>
        <begin position="264"/>
        <end position="285"/>
    </location>
</feature>
<feature type="transmembrane region" description="Helical" evidence="6">
    <location>
        <begin position="340"/>
        <end position="358"/>
    </location>
</feature>
<dbReference type="SUPFAM" id="SSF56784">
    <property type="entry name" value="HAD-like"/>
    <property type="match status" value="1"/>
</dbReference>
<keyword evidence="3 6" id="KW-0812">Transmembrane</keyword>
<feature type="transmembrane region" description="Helical" evidence="6">
    <location>
        <begin position="223"/>
        <end position="243"/>
    </location>
</feature>
<dbReference type="EMBL" id="BTFW01000001">
    <property type="protein sequence ID" value="GMM61017.1"/>
    <property type="molecule type" value="Genomic_DNA"/>
</dbReference>
<dbReference type="PANTHER" id="PTHR11048">
    <property type="entry name" value="PRENYLTRANSFERASES"/>
    <property type="match status" value="1"/>
</dbReference>
<dbReference type="RefSeq" id="WP_317974741.1">
    <property type="nucleotide sequence ID" value="NZ_BTFW01000001.1"/>
</dbReference>
<comment type="subcellular location">
    <subcellularLocation>
        <location evidence="1">Membrane</location>
        <topology evidence="1">Multi-pass membrane protein</topology>
    </subcellularLocation>
</comment>
<feature type="transmembrane region" description="Helical" evidence="6">
    <location>
        <begin position="421"/>
        <end position="438"/>
    </location>
</feature>
<protein>
    <submittedName>
        <fullName evidence="7">UbiA family prenyltransferase</fullName>
    </submittedName>
</protein>
<evidence type="ECO:0000256" key="6">
    <source>
        <dbReference type="SAM" id="Phobius"/>
    </source>
</evidence>
<evidence type="ECO:0000313" key="8">
    <source>
        <dbReference type="Proteomes" id="UP001187221"/>
    </source>
</evidence>
<evidence type="ECO:0000313" key="7">
    <source>
        <dbReference type="EMBL" id="GMM61017.1"/>
    </source>
</evidence>
<dbReference type="InterPro" id="IPR000537">
    <property type="entry name" value="UbiA_prenyltransferase"/>
</dbReference>
<keyword evidence="5 6" id="KW-0472">Membrane</keyword>
<dbReference type="PANTHER" id="PTHR11048:SF5">
    <property type="entry name" value="DECAPRENYL-PHOSPHATE PHOSPHORIBOSYLTRANSFERASE"/>
    <property type="match status" value="1"/>
</dbReference>
<evidence type="ECO:0000256" key="1">
    <source>
        <dbReference type="ARBA" id="ARBA00004141"/>
    </source>
</evidence>
<dbReference type="InterPro" id="IPR039653">
    <property type="entry name" value="Prenyltransferase"/>
</dbReference>
<dbReference type="InterPro" id="IPR036412">
    <property type="entry name" value="HAD-like_sf"/>
</dbReference>